<feature type="transmembrane region" description="Helical" evidence="1">
    <location>
        <begin position="6"/>
        <end position="24"/>
    </location>
</feature>
<proteinExistence type="predicted"/>
<dbReference type="Proteomes" id="UP000034849">
    <property type="component" value="Unassembled WGS sequence"/>
</dbReference>
<dbReference type="Pfam" id="PF00892">
    <property type="entry name" value="EamA"/>
    <property type="match status" value="1"/>
</dbReference>
<dbReference type="InterPro" id="IPR000620">
    <property type="entry name" value="EamA_dom"/>
</dbReference>
<gene>
    <name evidence="3" type="ORF">US42_C0006G0053</name>
</gene>
<dbReference type="GO" id="GO:0016020">
    <property type="term" value="C:membrane"/>
    <property type="evidence" value="ECO:0007669"/>
    <property type="project" value="InterPro"/>
</dbReference>
<organism evidence="3 4">
    <name type="scientific">Candidatus Magasanikbacteria bacterium GW2011_GWC2_37_14</name>
    <dbReference type="NCBI Taxonomy" id="1619046"/>
    <lineage>
        <taxon>Bacteria</taxon>
        <taxon>Candidatus Magasanikiibacteriota</taxon>
    </lineage>
</organism>
<evidence type="ECO:0000313" key="3">
    <source>
        <dbReference type="EMBL" id="KKQ27746.1"/>
    </source>
</evidence>
<keyword evidence="1" id="KW-0812">Transmembrane</keyword>
<keyword evidence="1" id="KW-0472">Membrane</keyword>
<evidence type="ECO:0000259" key="2">
    <source>
        <dbReference type="Pfam" id="PF00892"/>
    </source>
</evidence>
<feature type="transmembrane region" description="Helical" evidence="1">
    <location>
        <begin position="282"/>
        <end position="299"/>
    </location>
</feature>
<feature type="transmembrane region" description="Helical" evidence="1">
    <location>
        <begin position="217"/>
        <end position="237"/>
    </location>
</feature>
<accession>A0A0G0JI70</accession>
<dbReference type="InterPro" id="IPR037185">
    <property type="entry name" value="EmrE-like"/>
</dbReference>
<keyword evidence="1" id="KW-1133">Transmembrane helix</keyword>
<feature type="transmembrane region" description="Helical" evidence="1">
    <location>
        <begin position="90"/>
        <end position="111"/>
    </location>
</feature>
<feature type="transmembrane region" description="Helical" evidence="1">
    <location>
        <begin position="243"/>
        <end position="262"/>
    </location>
</feature>
<dbReference type="AlphaFoldDB" id="A0A0G0JI70"/>
<sequence>MYLFFSAIGYFCLALVSILDKFIVSNQKSKPAVYAFYTAIVMLPILFLQFYFGFPFLNNDWFWGLISGISFGLAMWTLFLAVAEGEASHIGPFSGAILTLFTYLLSSTFLGEKLSNIQILGVITLSVACLLLAFEKSKQHSGFHRGFIWAIISGLFFAVSLVSIKYLYLHYQFWPTFIWARGTTGFLGVLMLALPSVRKSFKKTKNQEQKTKQEKKIFVILSNKVLSVVATVLLQYATAIGSVIIVNALGGLQYALMFLLIYLSTKFFPKFFKEYFTKREMVMEILAIILIIIGSALFIV</sequence>
<evidence type="ECO:0000313" key="4">
    <source>
        <dbReference type="Proteomes" id="UP000034849"/>
    </source>
</evidence>
<reference evidence="3 4" key="1">
    <citation type="journal article" date="2015" name="Nature">
        <title>rRNA introns, odd ribosomes, and small enigmatic genomes across a large radiation of phyla.</title>
        <authorList>
            <person name="Brown C.T."/>
            <person name="Hug L.A."/>
            <person name="Thomas B.C."/>
            <person name="Sharon I."/>
            <person name="Castelle C.J."/>
            <person name="Singh A."/>
            <person name="Wilkins M.J."/>
            <person name="Williams K.H."/>
            <person name="Banfield J.F."/>
        </authorList>
    </citation>
    <scope>NUCLEOTIDE SEQUENCE [LARGE SCALE GENOMIC DNA]</scope>
</reference>
<name>A0A0G0JI70_9BACT</name>
<feature type="transmembrane region" description="Helical" evidence="1">
    <location>
        <begin position="62"/>
        <end position="83"/>
    </location>
</feature>
<feature type="transmembrane region" description="Helical" evidence="1">
    <location>
        <begin position="178"/>
        <end position="197"/>
    </location>
</feature>
<evidence type="ECO:0000256" key="1">
    <source>
        <dbReference type="SAM" id="Phobius"/>
    </source>
</evidence>
<feature type="transmembrane region" description="Helical" evidence="1">
    <location>
        <begin position="117"/>
        <end position="134"/>
    </location>
</feature>
<protein>
    <recommendedName>
        <fullName evidence="2">EamA domain-containing protein</fullName>
    </recommendedName>
</protein>
<feature type="domain" description="EamA" evidence="2">
    <location>
        <begin position="3"/>
        <end position="133"/>
    </location>
</feature>
<dbReference type="SUPFAM" id="SSF103481">
    <property type="entry name" value="Multidrug resistance efflux transporter EmrE"/>
    <property type="match status" value="1"/>
</dbReference>
<dbReference type="EMBL" id="LBSX01000006">
    <property type="protein sequence ID" value="KKQ27746.1"/>
    <property type="molecule type" value="Genomic_DNA"/>
</dbReference>
<feature type="transmembrane region" description="Helical" evidence="1">
    <location>
        <begin position="36"/>
        <end position="56"/>
    </location>
</feature>
<feature type="transmembrane region" description="Helical" evidence="1">
    <location>
        <begin position="146"/>
        <end position="166"/>
    </location>
</feature>
<dbReference type="STRING" id="1619046.US42_C0006G0053"/>
<comment type="caution">
    <text evidence="3">The sequence shown here is derived from an EMBL/GenBank/DDBJ whole genome shotgun (WGS) entry which is preliminary data.</text>
</comment>